<dbReference type="InterPro" id="IPR018955">
    <property type="entry name" value="BCDHK/PDK_N"/>
</dbReference>
<evidence type="ECO:0000256" key="2">
    <source>
        <dbReference type="ARBA" id="ARBA00022741"/>
    </source>
</evidence>
<dbReference type="GO" id="GO:0005759">
    <property type="term" value="C:mitochondrial matrix"/>
    <property type="evidence" value="ECO:0007669"/>
    <property type="project" value="UniProtKB-SubCell"/>
</dbReference>
<comment type="caution">
    <text evidence="7">The sequence shown here is derived from an EMBL/GenBank/DDBJ whole genome shotgun (WGS) entry which is preliminary data.</text>
</comment>
<dbReference type="PANTHER" id="PTHR11947">
    <property type="entry name" value="PYRUVATE DEHYDROGENASE KINASE"/>
    <property type="match status" value="1"/>
</dbReference>
<evidence type="ECO:0000256" key="1">
    <source>
        <dbReference type="ARBA" id="ARBA00022679"/>
    </source>
</evidence>
<gene>
    <name evidence="7" type="primary">PKP2</name>
    <name evidence="7" type="ORF">LSUE1_G000678</name>
</gene>
<evidence type="ECO:0000256" key="3">
    <source>
        <dbReference type="ARBA" id="ARBA00022777"/>
    </source>
</evidence>
<dbReference type="Pfam" id="PF10436">
    <property type="entry name" value="BCDHK_Adom3"/>
    <property type="match status" value="1"/>
</dbReference>
<evidence type="ECO:0000313" key="7">
    <source>
        <dbReference type="EMBL" id="TVY85144.1"/>
    </source>
</evidence>
<dbReference type="GO" id="GO:0005524">
    <property type="term" value="F:ATP binding"/>
    <property type="evidence" value="ECO:0007669"/>
    <property type="project" value="UniProtKB-UniRule"/>
</dbReference>
<sequence length="260" mass="29708">MLRPSSQNGPWTMGLTRGAGWRARDIRHVRRVHTSNPPPWRPASSLDEWVGKEARPISLRQLMVFGRSLTEARLISSANYVRTELPTRLAHRIRDMQTLPYVVVTNPHISAVYELYYKAFESLRRVREIKTLEDNEKFCAKVSQTLQEHLTVIPKLSMGVLECRDLMKAEDMDKFMNTILRSRISRRVIAEQHLALTETFSSPWHFPDSDPTSQERDFVGEVFLRCNAQEVVTLCGAEITSLLSTTTSSPLPAIHLSGHL</sequence>
<comment type="subcellular location">
    <subcellularLocation>
        <location evidence="5">Mitochondrion matrix</location>
    </subcellularLocation>
</comment>
<keyword evidence="4 5" id="KW-0067">ATP-binding</keyword>
<dbReference type="EMBL" id="QGMK01000026">
    <property type="protein sequence ID" value="TVY85144.1"/>
    <property type="molecule type" value="Genomic_DNA"/>
</dbReference>
<dbReference type="Gene3D" id="1.20.140.20">
    <property type="entry name" value="Alpha-ketoacid/pyruvate dehydrogenase kinase, N-terminal domain"/>
    <property type="match status" value="1"/>
</dbReference>
<dbReference type="AlphaFoldDB" id="A0A8T9CMT9"/>
<dbReference type="PANTHER" id="PTHR11947:SF25">
    <property type="entry name" value="[PYRUVATE DEHYDROGENASE (ACETYL-TRANSFERRING)] KINASE 2, MITOCHONDRIAL"/>
    <property type="match status" value="1"/>
</dbReference>
<evidence type="ECO:0000256" key="5">
    <source>
        <dbReference type="RuleBase" id="RU366032"/>
    </source>
</evidence>
<dbReference type="GO" id="GO:0010906">
    <property type="term" value="P:regulation of glucose metabolic process"/>
    <property type="evidence" value="ECO:0007669"/>
    <property type="project" value="TreeGrafter"/>
</dbReference>
<evidence type="ECO:0000256" key="4">
    <source>
        <dbReference type="ARBA" id="ARBA00022840"/>
    </source>
</evidence>
<dbReference type="GO" id="GO:0004740">
    <property type="term" value="F:pyruvate dehydrogenase (acetyl-transferring) kinase activity"/>
    <property type="evidence" value="ECO:0007669"/>
    <property type="project" value="TreeGrafter"/>
</dbReference>
<keyword evidence="2 5" id="KW-0547">Nucleotide-binding</keyword>
<accession>A0A8T9CMT9</accession>
<dbReference type="EC" id="2.7.11.-" evidence="5"/>
<feature type="non-terminal residue" evidence="7">
    <location>
        <position position="260"/>
    </location>
</feature>
<evidence type="ECO:0000313" key="8">
    <source>
        <dbReference type="Proteomes" id="UP000469558"/>
    </source>
</evidence>
<keyword evidence="3 5" id="KW-0418">Kinase</keyword>
<evidence type="ECO:0000259" key="6">
    <source>
        <dbReference type="Pfam" id="PF10436"/>
    </source>
</evidence>
<organism evidence="7 8">
    <name type="scientific">Lachnellula suecica</name>
    <dbReference type="NCBI Taxonomy" id="602035"/>
    <lineage>
        <taxon>Eukaryota</taxon>
        <taxon>Fungi</taxon>
        <taxon>Dikarya</taxon>
        <taxon>Ascomycota</taxon>
        <taxon>Pezizomycotina</taxon>
        <taxon>Leotiomycetes</taxon>
        <taxon>Helotiales</taxon>
        <taxon>Lachnaceae</taxon>
        <taxon>Lachnellula</taxon>
    </lineage>
</organism>
<proteinExistence type="inferred from homology"/>
<dbReference type="InterPro" id="IPR036784">
    <property type="entry name" value="AK/P_DHK_N_sf"/>
</dbReference>
<keyword evidence="7" id="KW-0670">Pyruvate</keyword>
<keyword evidence="1 5" id="KW-0808">Transferase</keyword>
<keyword evidence="5" id="KW-0496">Mitochondrion</keyword>
<reference evidence="7 8" key="1">
    <citation type="submission" date="2018-05" db="EMBL/GenBank/DDBJ databases">
        <title>Genome sequencing and assembly of the regulated plant pathogen Lachnellula willkommii and related sister species for the development of diagnostic species identification markers.</title>
        <authorList>
            <person name="Giroux E."/>
            <person name="Bilodeau G."/>
        </authorList>
    </citation>
    <scope>NUCLEOTIDE SEQUENCE [LARGE SCALE GENOMIC DNA]</scope>
    <source>
        <strain evidence="7 8">CBS 268.59</strain>
    </source>
</reference>
<keyword evidence="8" id="KW-1185">Reference proteome</keyword>
<protein>
    <recommendedName>
        <fullName evidence="5">Protein-serine/threonine kinase</fullName>
        <ecNumber evidence="5">2.7.11.-</ecNumber>
    </recommendedName>
</protein>
<comment type="similarity">
    <text evidence="5">Belongs to the PDK/BCKDK protein kinase family.</text>
</comment>
<name>A0A8T9CMT9_9HELO</name>
<dbReference type="OrthoDB" id="407390at2759"/>
<dbReference type="InterPro" id="IPR039028">
    <property type="entry name" value="BCKD/PDK"/>
</dbReference>
<dbReference type="Proteomes" id="UP000469558">
    <property type="component" value="Unassembled WGS sequence"/>
</dbReference>
<feature type="domain" description="Branched-chain alpha-ketoacid dehydrogenase kinase/Pyruvate dehydrogenase kinase N-terminal" evidence="6">
    <location>
        <begin position="56"/>
        <end position="222"/>
    </location>
</feature>
<dbReference type="SUPFAM" id="SSF69012">
    <property type="entry name" value="alpha-ketoacid dehydrogenase kinase, N-terminal domain"/>
    <property type="match status" value="1"/>
</dbReference>